<feature type="compositionally biased region" description="Polar residues" evidence="1">
    <location>
        <begin position="37"/>
        <end position="47"/>
    </location>
</feature>
<evidence type="ECO:0000256" key="1">
    <source>
        <dbReference type="SAM" id="MobiDB-lite"/>
    </source>
</evidence>
<feature type="non-terminal residue" evidence="2">
    <location>
        <position position="124"/>
    </location>
</feature>
<feature type="compositionally biased region" description="Polar residues" evidence="1">
    <location>
        <begin position="86"/>
        <end position="104"/>
    </location>
</feature>
<sequence length="124" mass="13788">EDMVTSKRYSPYQRPPPPTTPPLLPTTTGHPQHKQLSKLSSWCGSQESSSTTNKKFSTFTEINNSNKRKDIQQIIADSKEDDEFSKTVNRNTSPNSGKSSNNDSELPPDAYFMEKPLASSPLSP</sequence>
<accession>A0A0B6ZKL2</accession>
<evidence type="ECO:0000313" key="2">
    <source>
        <dbReference type="EMBL" id="CEK68396.1"/>
    </source>
</evidence>
<protein>
    <submittedName>
        <fullName evidence="2">Uncharacterized protein</fullName>
    </submittedName>
</protein>
<organism evidence="2">
    <name type="scientific">Arion vulgaris</name>
    <dbReference type="NCBI Taxonomy" id="1028688"/>
    <lineage>
        <taxon>Eukaryota</taxon>
        <taxon>Metazoa</taxon>
        <taxon>Spiralia</taxon>
        <taxon>Lophotrochozoa</taxon>
        <taxon>Mollusca</taxon>
        <taxon>Gastropoda</taxon>
        <taxon>Heterobranchia</taxon>
        <taxon>Euthyneura</taxon>
        <taxon>Panpulmonata</taxon>
        <taxon>Eupulmonata</taxon>
        <taxon>Stylommatophora</taxon>
        <taxon>Helicina</taxon>
        <taxon>Arionoidea</taxon>
        <taxon>Arionidae</taxon>
        <taxon>Arion</taxon>
    </lineage>
</organism>
<feature type="region of interest" description="Disordered" evidence="1">
    <location>
        <begin position="77"/>
        <end position="124"/>
    </location>
</feature>
<proteinExistence type="predicted"/>
<reference evidence="2" key="1">
    <citation type="submission" date="2014-12" db="EMBL/GenBank/DDBJ databases">
        <title>Insight into the proteome of Arion vulgaris.</title>
        <authorList>
            <person name="Aradska J."/>
            <person name="Bulat T."/>
            <person name="Smidak R."/>
            <person name="Sarate P."/>
            <person name="Gangsoo J."/>
            <person name="Sialana F."/>
            <person name="Bilban M."/>
            <person name="Lubec G."/>
        </authorList>
    </citation>
    <scope>NUCLEOTIDE SEQUENCE</scope>
    <source>
        <tissue evidence="2">Skin</tissue>
    </source>
</reference>
<gene>
    <name evidence="2" type="primary">ORF66185</name>
</gene>
<feature type="compositionally biased region" description="Pro residues" evidence="1">
    <location>
        <begin position="13"/>
        <end position="24"/>
    </location>
</feature>
<name>A0A0B6ZKL2_9EUPU</name>
<dbReference type="EMBL" id="HACG01021531">
    <property type="protein sequence ID" value="CEK68396.1"/>
    <property type="molecule type" value="Transcribed_RNA"/>
</dbReference>
<feature type="region of interest" description="Disordered" evidence="1">
    <location>
        <begin position="1"/>
        <end position="56"/>
    </location>
</feature>
<feature type="non-terminal residue" evidence="2">
    <location>
        <position position="1"/>
    </location>
</feature>
<dbReference type="AlphaFoldDB" id="A0A0B6ZKL2"/>